<gene>
    <name evidence="1" type="ORF">LZC94_17745</name>
</gene>
<protein>
    <submittedName>
        <fullName evidence="1">Uncharacterized protein</fullName>
    </submittedName>
</protein>
<reference evidence="1 2" key="1">
    <citation type="submission" date="2021-12" db="EMBL/GenBank/DDBJ databases">
        <title>Discovery of the Pendulisporaceae a myxobacterial family with distinct sporulation behavior and unique specialized metabolism.</title>
        <authorList>
            <person name="Garcia R."/>
            <person name="Popoff A."/>
            <person name="Bader C.D."/>
            <person name="Loehr J."/>
            <person name="Walesch S."/>
            <person name="Walt C."/>
            <person name="Boldt J."/>
            <person name="Bunk B."/>
            <person name="Haeckl F.J.F.P.J."/>
            <person name="Gunesch A.P."/>
            <person name="Birkelbach J."/>
            <person name="Nuebel U."/>
            <person name="Pietschmann T."/>
            <person name="Bach T."/>
            <person name="Mueller R."/>
        </authorList>
    </citation>
    <scope>NUCLEOTIDE SEQUENCE [LARGE SCALE GENOMIC DNA]</scope>
    <source>
        <strain evidence="1 2">MSr11954</strain>
    </source>
</reference>
<name>A0ABZ2M982_9BACT</name>
<evidence type="ECO:0000313" key="1">
    <source>
        <dbReference type="EMBL" id="WXB19069.1"/>
    </source>
</evidence>
<sequence length="72" mass="8463">MTHRLLVDPQTHKRFLDYRERHQYFARQRPILTAAEFTLLDGELRALVAKGAARDDEEEARLAELRAILLMD</sequence>
<dbReference type="EMBL" id="CP089984">
    <property type="protein sequence ID" value="WXB19069.1"/>
    <property type="molecule type" value="Genomic_DNA"/>
</dbReference>
<dbReference type="Proteomes" id="UP001370348">
    <property type="component" value="Chromosome"/>
</dbReference>
<accession>A0ABZ2M982</accession>
<evidence type="ECO:0000313" key="2">
    <source>
        <dbReference type="Proteomes" id="UP001370348"/>
    </source>
</evidence>
<proteinExistence type="predicted"/>
<keyword evidence="2" id="KW-1185">Reference proteome</keyword>
<dbReference type="RefSeq" id="WP_394828692.1">
    <property type="nucleotide sequence ID" value="NZ_CP089984.1"/>
</dbReference>
<organism evidence="1 2">
    <name type="scientific">Pendulispora albinea</name>
    <dbReference type="NCBI Taxonomy" id="2741071"/>
    <lineage>
        <taxon>Bacteria</taxon>
        <taxon>Pseudomonadati</taxon>
        <taxon>Myxococcota</taxon>
        <taxon>Myxococcia</taxon>
        <taxon>Myxococcales</taxon>
        <taxon>Sorangiineae</taxon>
        <taxon>Pendulisporaceae</taxon>
        <taxon>Pendulispora</taxon>
    </lineage>
</organism>